<dbReference type="InterPro" id="IPR018791">
    <property type="entry name" value="UV_resistance/autophagy_Atg14"/>
</dbReference>
<dbReference type="Proteomes" id="UP000663699">
    <property type="component" value="Chromosome 9"/>
</dbReference>
<evidence type="ECO:0000256" key="1">
    <source>
        <dbReference type="ARBA" id="ARBA00009574"/>
    </source>
</evidence>
<proteinExistence type="inferred from homology"/>
<dbReference type="PANTHER" id="PTHR15157">
    <property type="entry name" value="UV RADIATION RESISTANCE-ASSOCIATED GENE PROTEIN"/>
    <property type="match status" value="1"/>
</dbReference>
<name>A0A899FZK2_9ASCO</name>
<protein>
    <recommendedName>
        <fullName evidence="2">Autophagy-related protein 14</fullName>
    </recommendedName>
</protein>
<evidence type="ECO:0000313" key="4">
    <source>
        <dbReference type="EMBL" id="QSL65966.1"/>
    </source>
</evidence>
<dbReference type="GO" id="GO:0000323">
    <property type="term" value="C:lytic vacuole"/>
    <property type="evidence" value="ECO:0007669"/>
    <property type="project" value="TreeGrafter"/>
</dbReference>
<gene>
    <name evidence="4" type="ORF">MERGE_003103</name>
</gene>
<dbReference type="GO" id="GO:0032991">
    <property type="term" value="C:protein-containing complex"/>
    <property type="evidence" value="ECO:0007669"/>
    <property type="project" value="UniProtKB-ARBA"/>
</dbReference>
<accession>A0A899FZK2</accession>
<sequence length="522" mass="61264">MDRDSSSHSLKNTFFTQKKICHLKSISIRNISLEKLIKPDISSGLHKHDISNSKIFDELKRQDFTQQSNQKDEINHSVLESDMSEKESKLLSPCRIRRHSVRSNLINYEEPLLRLVHLEKALKNHLVDTFFTFHVKNIEHPLYISEIVTKTMNPNFLSFDFSTIKASFIYLSSLIICVWISNGGPFQLLIKQPIHLPSLNYLGENLHSLKSSFPKNCIILSFNDGYYSYHNLACPFSYMPTNLSEAKECYSYHDILKLNTLEKCIWDANRSIKMLIKSLEKYLDKYYKLFEIQKQKNKSFKHLSELENTIALENKNFKAAEEYKHYLQKSLNIRRESIKTSLQNQQKVINYLKDARKILQHRKETLSQVFKKISIYKCHIAAELQNVFPIEPIIDKPLDFTICNIFLPNTDYYKYDNNQIAAGLGYTAHLIYLLSFYLRIPLRYPIRPMCSRSIIEDPNNTFQSSKSFPLWPKGQDYSHFKFGVFLLNKNIEQLMDSQSLIITNLQYTLLNCKHLLLYMTSL</sequence>
<dbReference type="GO" id="GO:0000149">
    <property type="term" value="F:SNARE binding"/>
    <property type="evidence" value="ECO:0007669"/>
    <property type="project" value="TreeGrafter"/>
</dbReference>
<dbReference type="GO" id="GO:0035493">
    <property type="term" value="P:SNARE complex assembly"/>
    <property type="evidence" value="ECO:0007669"/>
    <property type="project" value="TreeGrafter"/>
</dbReference>
<organism evidence="4 5">
    <name type="scientific">Pneumocystis wakefieldiae</name>
    <dbReference type="NCBI Taxonomy" id="38082"/>
    <lineage>
        <taxon>Eukaryota</taxon>
        <taxon>Fungi</taxon>
        <taxon>Dikarya</taxon>
        <taxon>Ascomycota</taxon>
        <taxon>Taphrinomycotina</taxon>
        <taxon>Pneumocystomycetes</taxon>
        <taxon>Pneumocystaceae</taxon>
        <taxon>Pneumocystis</taxon>
    </lineage>
</organism>
<reference evidence="4" key="1">
    <citation type="submission" date="2020-06" db="EMBL/GenBank/DDBJ databases">
        <title>Genomes of multiple members of Pneumocystis genus reveal paths to human pathogen Pneumocystis jirovecii.</title>
        <authorList>
            <person name="Cisse O.H."/>
            <person name="Ma L."/>
            <person name="Dekker J."/>
            <person name="Khil P."/>
            <person name="Jo J."/>
            <person name="Brenchley J."/>
            <person name="Blair R."/>
            <person name="Pahar B."/>
            <person name="Chabe M."/>
            <person name="Van Rompay K.A."/>
            <person name="Keesler R."/>
            <person name="Sukura A."/>
            <person name="Hirsch V."/>
            <person name="Kutty G."/>
            <person name="Liu Y."/>
            <person name="Peng L."/>
            <person name="Chen J."/>
            <person name="Song J."/>
            <person name="Weissenbacher-Lang C."/>
            <person name="Xu J."/>
            <person name="Upham N.S."/>
            <person name="Stajich J.E."/>
            <person name="Cuomo C.A."/>
            <person name="Cushion M.T."/>
            <person name="Kovacs J.A."/>
        </authorList>
    </citation>
    <scope>NUCLEOTIDE SEQUENCE</scope>
    <source>
        <strain evidence="4">2A</strain>
    </source>
</reference>
<keyword evidence="3" id="KW-0175">Coiled coil</keyword>
<dbReference type="OrthoDB" id="72772at2759"/>
<dbReference type="GO" id="GO:0005768">
    <property type="term" value="C:endosome"/>
    <property type="evidence" value="ECO:0007669"/>
    <property type="project" value="TreeGrafter"/>
</dbReference>
<evidence type="ECO:0000313" key="5">
    <source>
        <dbReference type="Proteomes" id="UP000663699"/>
    </source>
</evidence>
<comment type="similarity">
    <text evidence="1">Belongs to the ATG14 family.</text>
</comment>
<dbReference type="AlphaFoldDB" id="A0A899FZK2"/>
<dbReference type="Pfam" id="PF10186">
    <property type="entry name" value="ATG14"/>
    <property type="match status" value="1"/>
</dbReference>
<evidence type="ECO:0000256" key="2">
    <source>
        <dbReference type="ARBA" id="ARBA00013807"/>
    </source>
</evidence>
<keyword evidence="5" id="KW-1185">Reference proteome</keyword>
<evidence type="ECO:0000256" key="3">
    <source>
        <dbReference type="ARBA" id="ARBA00023054"/>
    </source>
</evidence>
<dbReference type="EMBL" id="CP054540">
    <property type="protein sequence ID" value="QSL65966.1"/>
    <property type="molecule type" value="Genomic_DNA"/>
</dbReference>
<dbReference type="PANTHER" id="PTHR15157:SF5">
    <property type="entry name" value="UV RADIATION RESISTANCE-ASSOCIATED GENE PROTEIN"/>
    <property type="match status" value="1"/>
</dbReference>